<proteinExistence type="predicted"/>
<accession>A0ABT8AF39</accession>
<dbReference type="SUPFAM" id="SSF48452">
    <property type="entry name" value="TPR-like"/>
    <property type="match status" value="1"/>
</dbReference>
<protein>
    <recommendedName>
        <fullName evidence="4">Tetratricopeptide repeat protein</fullName>
    </recommendedName>
</protein>
<dbReference type="SMART" id="SM00028">
    <property type="entry name" value="TPR"/>
    <property type="match status" value="3"/>
</dbReference>
<dbReference type="EMBL" id="JAUFPN010000206">
    <property type="protein sequence ID" value="MDN3568414.1"/>
    <property type="molecule type" value="Genomic_DNA"/>
</dbReference>
<sequence>MIAFPKLRRSAACRLSAPARTAAARLAVAALGLVVLAGCQGRPQPAALSLDSRLRLARTLEAGQGGDAVAVLKDAVAQRPGDASLQGQLAVAAERAGEYGEAVQASRAAAALQGTSLEPWLELGRLELRNDNAAAAVAAYRQASLMAPGSVAALGGLGLAQDMAGDHGLAQAAYRSALAIAPRHWTIRSNLAMSLMLSQQAAAAADSLTEAEFAPGVPRQARHNLALALAALGQQDRMLRVLRLDMGQAEAVAMGQELVAVAAQISPRDRVSQPQIQRQALATPRRARR</sequence>
<keyword evidence="3" id="KW-1185">Reference proteome</keyword>
<organism evidence="2 3">
    <name type="scientific">Paeniroseomonas aquatica</name>
    <dbReference type="NCBI Taxonomy" id="373043"/>
    <lineage>
        <taxon>Bacteria</taxon>
        <taxon>Pseudomonadati</taxon>
        <taxon>Pseudomonadota</taxon>
        <taxon>Alphaproteobacteria</taxon>
        <taxon>Acetobacterales</taxon>
        <taxon>Acetobacteraceae</taxon>
        <taxon>Paeniroseomonas</taxon>
    </lineage>
</organism>
<name>A0ABT8AF39_9PROT</name>
<evidence type="ECO:0000313" key="2">
    <source>
        <dbReference type="EMBL" id="MDN3568414.1"/>
    </source>
</evidence>
<evidence type="ECO:0000313" key="3">
    <source>
        <dbReference type="Proteomes" id="UP001529369"/>
    </source>
</evidence>
<evidence type="ECO:0000256" key="1">
    <source>
        <dbReference type="SAM" id="MobiDB-lite"/>
    </source>
</evidence>
<dbReference type="RefSeq" id="WP_290320528.1">
    <property type="nucleotide sequence ID" value="NZ_JAUFPN010000206.1"/>
</dbReference>
<reference evidence="3" key="1">
    <citation type="journal article" date="2019" name="Int. J. Syst. Evol. Microbiol.">
        <title>The Global Catalogue of Microorganisms (GCM) 10K type strain sequencing project: providing services to taxonomists for standard genome sequencing and annotation.</title>
        <authorList>
            <consortium name="The Broad Institute Genomics Platform"/>
            <consortium name="The Broad Institute Genome Sequencing Center for Infectious Disease"/>
            <person name="Wu L."/>
            <person name="Ma J."/>
        </authorList>
    </citation>
    <scope>NUCLEOTIDE SEQUENCE [LARGE SCALE GENOMIC DNA]</scope>
    <source>
        <strain evidence="3">CECT 7131</strain>
    </source>
</reference>
<dbReference type="InterPro" id="IPR011990">
    <property type="entry name" value="TPR-like_helical_dom_sf"/>
</dbReference>
<dbReference type="Pfam" id="PF13432">
    <property type="entry name" value="TPR_16"/>
    <property type="match status" value="2"/>
</dbReference>
<feature type="region of interest" description="Disordered" evidence="1">
    <location>
        <begin position="268"/>
        <end position="289"/>
    </location>
</feature>
<comment type="caution">
    <text evidence="2">The sequence shown here is derived from an EMBL/GenBank/DDBJ whole genome shotgun (WGS) entry which is preliminary data.</text>
</comment>
<gene>
    <name evidence="2" type="ORF">QWZ14_28880</name>
</gene>
<dbReference type="InterPro" id="IPR019734">
    <property type="entry name" value="TPR_rpt"/>
</dbReference>
<evidence type="ECO:0008006" key="4">
    <source>
        <dbReference type="Google" id="ProtNLM"/>
    </source>
</evidence>
<dbReference type="Gene3D" id="1.25.40.10">
    <property type="entry name" value="Tetratricopeptide repeat domain"/>
    <property type="match status" value="2"/>
</dbReference>
<dbReference type="Proteomes" id="UP001529369">
    <property type="component" value="Unassembled WGS sequence"/>
</dbReference>